<dbReference type="Proteomes" id="UP000297792">
    <property type="component" value="Unassembled WGS sequence"/>
</dbReference>
<dbReference type="RefSeq" id="WP_135361658.1">
    <property type="nucleotide sequence ID" value="NZ_RWJZ01000016.1"/>
</dbReference>
<evidence type="ECO:0000313" key="2">
    <source>
        <dbReference type="Proteomes" id="UP000297792"/>
    </source>
</evidence>
<gene>
    <name evidence="1" type="ORF">EJD98_25500</name>
</gene>
<accession>A0A4Z0HNK5</accession>
<organism evidence="1 2">
    <name type="scientific">Mycolicibacterium peregrinum</name>
    <name type="common">Mycobacterium peregrinum</name>
    <dbReference type="NCBI Taxonomy" id="43304"/>
    <lineage>
        <taxon>Bacteria</taxon>
        <taxon>Bacillati</taxon>
        <taxon>Actinomycetota</taxon>
        <taxon>Actinomycetes</taxon>
        <taxon>Mycobacteriales</taxon>
        <taxon>Mycobacteriaceae</taxon>
        <taxon>Mycolicibacterium</taxon>
    </lineage>
</organism>
<proteinExistence type="predicted"/>
<keyword evidence="2" id="KW-1185">Reference proteome</keyword>
<dbReference type="EMBL" id="RWKA01000018">
    <property type="protein sequence ID" value="TGB37908.1"/>
    <property type="molecule type" value="Genomic_DNA"/>
</dbReference>
<sequence>MSGLTDATGADAARMVADHLLGFTYQWTTEVELQEAIWDVLPARFPTEREHALSRRDRPDFIVNVHGLLVAIEVKVAGARSAVLRQLGRYAEHDTIAAILLASGRRVLAAGIPEVIHEKPVLSIHLGGRL</sequence>
<evidence type="ECO:0000313" key="1">
    <source>
        <dbReference type="EMBL" id="TGB37908.1"/>
    </source>
</evidence>
<reference evidence="1 2" key="1">
    <citation type="submission" date="2018-12" db="EMBL/GenBank/DDBJ databases">
        <title>Draft genome sequences of Mycolicibacterium peregrinum isolated from a pig with lymphadenitis and from soil on the same Japanese pig farm.</title>
        <authorList>
            <person name="Komatsu T."/>
            <person name="Ohya K."/>
            <person name="Sawai K."/>
            <person name="Odoi J.O."/>
            <person name="Otsu K."/>
            <person name="Ota A."/>
            <person name="Ito T."/>
            <person name="Kawai M."/>
            <person name="Maruyama F."/>
        </authorList>
    </citation>
    <scope>NUCLEOTIDE SEQUENCE [LARGE SCALE GENOMIC DNA]</scope>
    <source>
        <strain evidence="1 2">138</strain>
    </source>
</reference>
<dbReference type="AlphaFoldDB" id="A0A4Z0HNK5"/>
<comment type="caution">
    <text evidence="1">The sequence shown here is derived from an EMBL/GenBank/DDBJ whole genome shotgun (WGS) entry which is preliminary data.</text>
</comment>
<protein>
    <submittedName>
        <fullName evidence="1">Uncharacterized protein</fullName>
    </submittedName>
</protein>
<name>A0A4Z0HNK5_MYCPR</name>